<dbReference type="EC" id="2.7.6.3" evidence="3"/>
<reference evidence="10" key="1">
    <citation type="journal article" date="2021" name="PeerJ">
        <title>Extensive microbial diversity within the chicken gut microbiome revealed by metagenomics and culture.</title>
        <authorList>
            <person name="Gilroy R."/>
            <person name="Ravi A."/>
            <person name="Getino M."/>
            <person name="Pursley I."/>
            <person name="Horton D.L."/>
            <person name="Alikhan N.F."/>
            <person name="Baker D."/>
            <person name="Gharbi K."/>
            <person name="Hall N."/>
            <person name="Watson M."/>
            <person name="Adriaenssens E.M."/>
            <person name="Foster-Nyarko E."/>
            <person name="Jarju S."/>
            <person name="Secka A."/>
            <person name="Antonio M."/>
            <person name="Oren A."/>
            <person name="Chaudhuri R.R."/>
            <person name="La Ragione R."/>
            <person name="Hildebrand F."/>
            <person name="Pallen M.J."/>
        </authorList>
    </citation>
    <scope>NUCLEOTIDE SEQUENCE</scope>
    <source>
        <strain evidence="10">6019</strain>
    </source>
</reference>
<dbReference type="GO" id="GO:0046656">
    <property type="term" value="P:folic acid biosynthetic process"/>
    <property type="evidence" value="ECO:0007669"/>
    <property type="project" value="UniProtKB-KW"/>
</dbReference>
<evidence type="ECO:0000256" key="6">
    <source>
        <dbReference type="ARBA" id="ARBA00022777"/>
    </source>
</evidence>
<evidence type="ECO:0000256" key="8">
    <source>
        <dbReference type="ARBA" id="ARBA00022909"/>
    </source>
</evidence>
<keyword evidence="6" id="KW-0418">Kinase</keyword>
<evidence type="ECO:0000256" key="1">
    <source>
        <dbReference type="ARBA" id="ARBA00000198"/>
    </source>
</evidence>
<proteinExistence type="predicted"/>
<comment type="pathway">
    <text evidence="2">Cofactor biosynthesis; tetrahydrofolate biosynthesis; 2-amino-4-hydroxy-6-hydroxymethyl-7,8-dihydropteridine diphosphate from 7,8-dihydroneopterin triphosphate: step 4/4.</text>
</comment>
<dbReference type="Proteomes" id="UP000763505">
    <property type="component" value="Unassembled WGS sequence"/>
</dbReference>
<dbReference type="PANTHER" id="PTHR43071:SF1">
    <property type="entry name" value="2-AMINO-4-HYDROXY-6-HYDROXYMETHYLDIHYDROPTERIDINE PYROPHOSPHOKINASE"/>
    <property type="match status" value="1"/>
</dbReference>
<evidence type="ECO:0000259" key="9">
    <source>
        <dbReference type="Pfam" id="PF01288"/>
    </source>
</evidence>
<evidence type="ECO:0000313" key="11">
    <source>
        <dbReference type="Proteomes" id="UP000763505"/>
    </source>
</evidence>
<dbReference type="Gene3D" id="3.30.70.560">
    <property type="entry name" value="7,8-Dihydro-6-hydroxymethylpterin-pyrophosphokinase HPPK"/>
    <property type="match status" value="1"/>
</dbReference>
<dbReference type="NCBIfam" id="TIGR01498">
    <property type="entry name" value="folK"/>
    <property type="match status" value="1"/>
</dbReference>
<accession>A0A921JBN7</accession>
<evidence type="ECO:0000256" key="7">
    <source>
        <dbReference type="ARBA" id="ARBA00022840"/>
    </source>
</evidence>
<protein>
    <recommendedName>
        <fullName evidence="3">2-amino-4-hydroxy-6-hydroxymethyldihydropteridine diphosphokinase</fullName>
        <ecNumber evidence="3">2.7.6.3</ecNumber>
    </recommendedName>
</protein>
<organism evidence="10 11">
    <name type="scientific">Aliicoccus persicus</name>
    <dbReference type="NCBI Taxonomy" id="930138"/>
    <lineage>
        <taxon>Bacteria</taxon>
        <taxon>Bacillati</taxon>
        <taxon>Bacillota</taxon>
        <taxon>Bacilli</taxon>
        <taxon>Bacillales</taxon>
        <taxon>Staphylococcaceae</taxon>
        <taxon>Aliicoccus</taxon>
    </lineage>
</organism>
<dbReference type="GO" id="GO:0016301">
    <property type="term" value="F:kinase activity"/>
    <property type="evidence" value="ECO:0007669"/>
    <property type="project" value="UniProtKB-KW"/>
</dbReference>
<comment type="caution">
    <text evidence="10">The sequence shown here is derived from an EMBL/GenBank/DDBJ whole genome shotgun (WGS) entry which is preliminary data.</text>
</comment>
<name>A0A921JBN7_9STAP</name>
<keyword evidence="4 10" id="KW-0808">Transferase</keyword>
<dbReference type="Pfam" id="PF01288">
    <property type="entry name" value="HPPK"/>
    <property type="match status" value="1"/>
</dbReference>
<dbReference type="PANTHER" id="PTHR43071">
    <property type="entry name" value="2-AMINO-4-HYDROXY-6-HYDROXYMETHYLDIHYDROPTERIDINE PYROPHOSPHOKINASE"/>
    <property type="match status" value="1"/>
</dbReference>
<dbReference type="EMBL" id="DYYI01000046">
    <property type="protein sequence ID" value="HJE19575.1"/>
    <property type="molecule type" value="Genomic_DNA"/>
</dbReference>
<gene>
    <name evidence="10" type="primary">folK</name>
    <name evidence="10" type="ORF">K8V35_04415</name>
</gene>
<evidence type="ECO:0000256" key="5">
    <source>
        <dbReference type="ARBA" id="ARBA00022741"/>
    </source>
</evidence>
<evidence type="ECO:0000256" key="2">
    <source>
        <dbReference type="ARBA" id="ARBA00005051"/>
    </source>
</evidence>
<dbReference type="InterPro" id="IPR000550">
    <property type="entry name" value="Hppk"/>
</dbReference>
<keyword evidence="8" id="KW-0289">Folate biosynthesis</keyword>
<evidence type="ECO:0000256" key="4">
    <source>
        <dbReference type="ARBA" id="ARBA00022679"/>
    </source>
</evidence>
<keyword evidence="5" id="KW-0547">Nucleotide-binding</keyword>
<dbReference type="SUPFAM" id="SSF55083">
    <property type="entry name" value="6-hydroxymethyl-7,8-dihydropterin pyrophosphokinase, HPPK"/>
    <property type="match status" value="1"/>
</dbReference>
<keyword evidence="7" id="KW-0067">ATP-binding</keyword>
<dbReference type="CDD" id="cd00483">
    <property type="entry name" value="HPPK"/>
    <property type="match status" value="1"/>
</dbReference>
<sequence length="155" mass="17633">MAQVFLGLGSNIGNRVGNLDEAIEKLDAHEKISVVKQSSIIETEPYGHVEQDKFMNMCIEINTNLSPVSLLDTVLDIEQQMGRVRIETWGPRNIDIDILLYEDLEIDLPDLQIPHGELQKRMFVLEPLAEIAPNVMHPVFKESIKTLKQKLEQSE</sequence>
<dbReference type="AlphaFoldDB" id="A0A921JBN7"/>
<reference evidence="10" key="2">
    <citation type="submission" date="2021-09" db="EMBL/GenBank/DDBJ databases">
        <authorList>
            <person name="Gilroy R."/>
        </authorList>
    </citation>
    <scope>NUCLEOTIDE SEQUENCE</scope>
    <source>
        <strain evidence="10">6019</strain>
    </source>
</reference>
<dbReference type="GO" id="GO:0003848">
    <property type="term" value="F:2-amino-4-hydroxy-6-hydroxymethyldihydropteridine diphosphokinase activity"/>
    <property type="evidence" value="ECO:0007669"/>
    <property type="project" value="UniProtKB-EC"/>
</dbReference>
<evidence type="ECO:0000313" key="10">
    <source>
        <dbReference type="EMBL" id="HJE19575.1"/>
    </source>
</evidence>
<dbReference type="InterPro" id="IPR035907">
    <property type="entry name" value="Hppk_sf"/>
</dbReference>
<comment type="catalytic activity">
    <reaction evidence="1">
        <text>6-hydroxymethyl-7,8-dihydropterin + ATP = (7,8-dihydropterin-6-yl)methyl diphosphate + AMP + H(+)</text>
        <dbReference type="Rhea" id="RHEA:11412"/>
        <dbReference type="ChEBI" id="CHEBI:15378"/>
        <dbReference type="ChEBI" id="CHEBI:30616"/>
        <dbReference type="ChEBI" id="CHEBI:44841"/>
        <dbReference type="ChEBI" id="CHEBI:72950"/>
        <dbReference type="ChEBI" id="CHEBI:456215"/>
        <dbReference type="EC" id="2.7.6.3"/>
    </reaction>
</comment>
<evidence type="ECO:0000256" key="3">
    <source>
        <dbReference type="ARBA" id="ARBA00013253"/>
    </source>
</evidence>
<dbReference type="GO" id="GO:0005524">
    <property type="term" value="F:ATP binding"/>
    <property type="evidence" value="ECO:0007669"/>
    <property type="project" value="UniProtKB-KW"/>
</dbReference>
<feature type="domain" description="7,8-dihydro-6-hydroxymethylpterin-pyrophosphokinase" evidence="9">
    <location>
        <begin position="5"/>
        <end position="133"/>
    </location>
</feature>